<dbReference type="RefSeq" id="WP_425307618.1">
    <property type="nucleotide sequence ID" value="NZ_CP154795.1"/>
</dbReference>
<evidence type="ECO:0000313" key="4">
    <source>
        <dbReference type="Proteomes" id="UP001442841"/>
    </source>
</evidence>
<sequence>MKIQPGVRELGPTDAELVLYTTCEGPAAALGHDLTIVAERWSATLTIGGTPAECALEANVDLTSLDVRESFGGAKEVSDSDRAEIEHNMAESLQIAQHPELRFVATEIRGTWRNGGEVDGDLTLAGQTQPVTLNVVERDGVFRLGGEIRQSAFGIKPYSAMMGALRIVDSVVVGVSVPVS</sequence>
<gene>
    <name evidence="3" type="ORF">AADG42_02310</name>
</gene>
<dbReference type="Proteomes" id="UP001442841">
    <property type="component" value="Chromosome"/>
</dbReference>
<dbReference type="Pfam" id="PF04264">
    <property type="entry name" value="YceI"/>
    <property type="match status" value="1"/>
</dbReference>
<reference evidence="3 4" key="1">
    <citation type="submission" date="2024-04" db="EMBL/GenBank/DDBJ databases">
        <title>Isolation of an actinomycete strain from pig manure.</title>
        <authorList>
            <person name="Gong T."/>
            <person name="Yu Z."/>
            <person name="An M."/>
            <person name="Wei C."/>
            <person name="Yang W."/>
            <person name="Liu L."/>
        </authorList>
    </citation>
    <scope>NUCLEOTIDE SEQUENCE [LARGE SCALE GENOMIC DNA]</scope>
    <source>
        <strain evidence="3 4">ZF39</strain>
    </source>
</reference>
<organism evidence="3 4">
    <name type="scientific">Ammonicoccus fulvus</name>
    <dbReference type="NCBI Taxonomy" id="3138240"/>
    <lineage>
        <taxon>Bacteria</taxon>
        <taxon>Bacillati</taxon>
        <taxon>Actinomycetota</taxon>
        <taxon>Actinomycetes</taxon>
        <taxon>Propionibacteriales</taxon>
        <taxon>Propionibacteriaceae</taxon>
        <taxon>Ammonicoccus</taxon>
    </lineage>
</organism>
<dbReference type="SUPFAM" id="SSF101874">
    <property type="entry name" value="YceI-like"/>
    <property type="match status" value="1"/>
</dbReference>
<feature type="domain" description="Lipid/polyisoprenoid-binding YceI-like" evidence="2">
    <location>
        <begin position="7"/>
        <end position="180"/>
    </location>
</feature>
<dbReference type="EMBL" id="CP154795">
    <property type="protein sequence ID" value="XAN06186.1"/>
    <property type="molecule type" value="Genomic_DNA"/>
</dbReference>
<accession>A0ABZ3FNF2</accession>
<evidence type="ECO:0000259" key="2">
    <source>
        <dbReference type="SMART" id="SM00867"/>
    </source>
</evidence>
<dbReference type="Gene3D" id="2.40.128.110">
    <property type="entry name" value="Lipid/polyisoprenoid-binding, YceI-like"/>
    <property type="match status" value="1"/>
</dbReference>
<comment type="similarity">
    <text evidence="1">Belongs to the UPF0312 family.</text>
</comment>
<evidence type="ECO:0000256" key="1">
    <source>
        <dbReference type="ARBA" id="ARBA00008812"/>
    </source>
</evidence>
<proteinExistence type="inferred from homology"/>
<name>A0ABZ3FNF2_9ACTN</name>
<dbReference type="SMART" id="SM00867">
    <property type="entry name" value="YceI"/>
    <property type="match status" value="1"/>
</dbReference>
<keyword evidence="4" id="KW-1185">Reference proteome</keyword>
<protein>
    <submittedName>
        <fullName evidence="3">YceI family protein</fullName>
    </submittedName>
</protein>
<dbReference type="InterPro" id="IPR007372">
    <property type="entry name" value="Lipid/polyisoprenoid-bd_YceI"/>
</dbReference>
<dbReference type="InterPro" id="IPR036761">
    <property type="entry name" value="TTHA0802/YceI-like_sf"/>
</dbReference>
<evidence type="ECO:0000313" key="3">
    <source>
        <dbReference type="EMBL" id="XAN06186.1"/>
    </source>
</evidence>